<dbReference type="InterPro" id="IPR017452">
    <property type="entry name" value="GPCR_Rhodpsn_7TM"/>
</dbReference>
<evidence type="ECO:0000256" key="7">
    <source>
        <dbReference type="ARBA" id="ARBA00023224"/>
    </source>
</evidence>
<keyword evidence="5 8" id="KW-0472">Membrane</keyword>
<feature type="transmembrane region" description="Helical" evidence="8">
    <location>
        <begin position="56"/>
        <end position="77"/>
    </location>
</feature>
<evidence type="ECO:0000256" key="4">
    <source>
        <dbReference type="ARBA" id="ARBA00023040"/>
    </source>
</evidence>
<dbReference type="EnsemblMetazoa" id="G28275.10">
    <property type="protein sequence ID" value="G28275.10:cds"/>
    <property type="gene ID" value="G28275"/>
</dbReference>
<keyword evidence="4" id="KW-0297">G-protein coupled receptor</keyword>
<feature type="transmembrane region" description="Helical" evidence="8">
    <location>
        <begin position="97"/>
        <end position="115"/>
    </location>
</feature>
<dbReference type="PROSITE" id="PS50262">
    <property type="entry name" value="G_PROTEIN_RECEP_F1_2"/>
    <property type="match status" value="1"/>
</dbReference>
<feature type="transmembrane region" description="Helical" evidence="8">
    <location>
        <begin position="191"/>
        <end position="216"/>
    </location>
</feature>
<evidence type="ECO:0000256" key="6">
    <source>
        <dbReference type="ARBA" id="ARBA00023170"/>
    </source>
</evidence>
<evidence type="ECO:0000256" key="8">
    <source>
        <dbReference type="SAM" id="Phobius"/>
    </source>
</evidence>
<dbReference type="EnsemblMetazoa" id="G28275.15">
    <property type="protein sequence ID" value="G28275.15:cds"/>
    <property type="gene ID" value="G28275"/>
</dbReference>
<dbReference type="PANTHER" id="PTHR45695">
    <property type="entry name" value="LEUCOKININ RECEPTOR-RELATED"/>
    <property type="match status" value="1"/>
</dbReference>
<keyword evidence="3 8" id="KW-1133">Transmembrane helix</keyword>
<dbReference type="EnsemblMetazoa" id="G28275.9">
    <property type="protein sequence ID" value="G28275.9:cds"/>
    <property type="gene ID" value="G28275"/>
</dbReference>
<evidence type="ECO:0000256" key="5">
    <source>
        <dbReference type="ARBA" id="ARBA00023136"/>
    </source>
</evidence>
<dbReference type="EnsemblMetazoa" id="G28275.2">
    <property type="protein sequence ID" value="G28275.2:cds"/>
    <property type="gene ID" value="G28275"/>
</dbReference>
<keyword evidence="2 8" id="KW-0812">Transmembrane</keyword>
<dbReference type="EnsemblMetazoa" id="G28275.13">
    <property type="protein sequence ID" value="G28275.13:cds"/>
    <property type="gene ID" value="G28275"/>
</dbReference>
<keyword evidence="11" id="KW-1185">Reference proteome</keyword>
<dbReference type="GO" id="GO:0005886">
    <property type="term" value="C:plasma membrane"/>
    <property type="evidence" value="ECO:0007669"/>
    <property type="project" value="TreeGrafter"/>
</dbReference>
<keyword evidence="7" id="KW-0807">Transducer</keyword>
<dbReference type="EnsemblMetazoa" id="G28275.8">
    <property type="protein sequence ID" value="G28275.8:cds"/>
    <property type="gene ID" value="G28275"/>
</dbReference>
<evidence type="ECO:0000256" key="1">
    <source>
        <dbReference type="ARBA" id="ARBA00004141"/>
    </source>
</evidence>
<dbReference type="PANTHER" id="PTHR45695:SF9">
    <property type="entry name" value="LEUCOKININ RECEPTOR"/>
    <property type="match status" value="1"/>
</dbReference>
<feature type="transmembrane region" description="Helical" evidence="8">
    <location>
        <begin position="298"/>
        <end position="322"/>
    </location>
</feature>
<dbReference type="EnsemblMetazoa" id="G28275.12">
    <property type="protein sequence ID" value="G28275.12:cds"/>
    <property type="gene ID" value="G28275"/>
</dbReference>
<feature type="transmembrane region" description="Helical" evidence="8">
    <location>
        <begin position="20"/>
        <end position="44"/>
    </location>
</feature>
<protein>
    <recommendedName>
        <fullName evidence="9">G-protein coupled receptors family 1 profile domain-containing protein</fullName>
    </recommendedName>
</protein>
<dbReference type="GO" id="GO:0004930">
    <property type="term" value="F:G protein-coupled receptor activity"/>
    <property type="evidence" value="ECO:0007669"/>
    <property type="project" value="UniProtKB-KW"/>
</dbReference>
<evidence type="ECO:0000256" key="2">
    <source>
        <dbReference type="ARBA" id="ARBA00022692"/>
    </source>
</evidence>
<dbReference type="EnsemblMetazoa" id="G28275.14">
    <property type="protein sequence ID" value="G28275.14:cds"/>
    <property type="gene ID" value="G28275"/>
</dbReference>
<dbReference type="InterPro" id="IPR000276">
    <property type="entry name" value="GPCR_Rhodpsn"/>
</dbReference>
<reference evidence="10" key="1">
    <citation type="submission" date="2022-08" db="UniProtKB">
        <authorList>
            <consortium name="EnsemblMetazoa"/>
        </authorList>
    </citation>
    <scope>IDENTIFICATION</scope>
    <source>
        <strain evidence="10">05x7-T-G4-1.051#20</strain>
    </source>
</reference>
<sequence>MNKEVTLELVNRVMADDRLPVSVIMIITNSIGAVANFMIVFVFLFRLTKWMDSCRFFVPFLALNDAIICVVGTVYRVYLNFYFITPKSDILCQIGTYFLDVFVHISSIILLLIAVDRFLLFYHHGKKSFSLKQKWISLCVAVVIAAISSSTIWIFYGELEVQIKEHRNLNVENITFHQCSEKHGPKNETAAVLNTGIILCLVFCQVIVMAVLYSYIARIIHTAFKKRTHRKKINAPAKQYSMSKPSSFELGPIGTKNDSIIKTKRKTGRSRERLNSLWGKSLSRQTLTFHFRKHRFTYTFMVLTGVYAINLIPSMVITLMAITVGEHTFWHQLTYSQLQASLIAYNSDTFDSTIHPFIYGFLDTKLREEIKGMFNGRK</sequence>
<accession>A0A8W8LNL0</accession>
<evidence type="ECO:0000313" key="10">
    <source>
        <dbReference type="EnsemblMetazoa" id="G28275.5:cds"/>
    </source>
</evidence>
<name>A0A8W8LNL0_MAGGI</name>
<dbReference type="Gene3D" id="1.20.1070.10">
    <property type="entry name" value="Rhodopsin 7-helix transmembrane proteins"/>
    <property type="match status" value="1"/>
</dbReference>
<keyword evidence="6" id="KW-0675">Receptor</keyword>
<dbReference type="EnsemblMetazoa" id="G28275.7">
    <property type="protein sequence ID" value="G28275.7:cds"/>
    <property type="gene ID" value="G28275"/>
</dbReference>
<dbReference type="EnsemblMetazoa" id="G28275.3">
    <property type="protein sequence ID" value="G28275.3:cds"/>
    <property type="gene ID" value="G28275"/>
</dbReference>
<organism evidence="10 11">
    <name type="scientific">Magallana gigas</name>
    <name type="common">Pacific oyster</name>
    <name type="synonym">Crassostrea gigas</name>
    <dbReference type="NCBI Taxonomy" id="29159"/>
    <lineage>
        <taxon>Eukaryota</taxon>
        <taxon>Metazoa</taxon>
        <taxon>Spiralia</taxon>
        <taxon>Lophotrochozoa</taxon>
        <taxon>Mollusca</taxon>
        <taxon>Bivalvia</taxon>
        <taxon>Autobranchia</taxon>
        <taxon>Pteriomorphia</taxon>
        <taxon>Ostreida</taxon>
        <taxon>Ostreoidea</taxon>
        <taxon>Ostreidae</taxon>
        <taxon>Magallana</taxon>
    </lineage>
</organism>
<dbReference type="AlphaFoldDB" id="A0A8W8LNL0"/>
<proteinExistence type="predicted"/>
<dbReference type="PRINTS" id="PR00237">
    <property type="entry name" value="GPCRRHODOPSN"/>
</dbReference>
<feature type="transmembrane region" description="Helical" evidence="8">
    <location>
        <begin position="135"/>
        <end position="156"/>
    </location>
</feature>
<dbReference type="Proteomes" id="UP000005408">
    <property type="component" value="Unassembled WGS sequence"/>
</dbReference>
<comment type="subcellular location">
    <subcellularLocation>
        <location evidence="1">Membrane</location>
        <topology evidence="1">Multi-pass membrane protein</topology>
    </subcellularLocation>
</comment>
<dbReference type="Pfam" id="PF00001">
    <property type="entry name" value="7tm_1"/>
    <property type="match status" value="1"/>
</dbReference>
<evidence type="ECO:0000256" key="3">
    <source>
        <dbReference type="ARBA" id="ARBA00022989"/>
    </source>
</evidence>
<feature type="domain" description="G-protein coupled receptors family 1 profile" evidence="9">
    <location>
        <begin position="35"/>
        <end position="359"/>
    </location>
</feature>
<dbReference type="EnsemblMetazoa" id="G28275.6">
    <property type="protein sequence ID" value="G28275.6:cds"/>
    <property type="gene ID" value="G28275"/>
</dbReference>
<evidence type="ECO:0000259" key="9">
    <source>
        <dbReference type="PROSITE" id="PS50262"/>
    </source>
</evidence>
<dbReference type="EnsemblMetazoa" id="G28275.11">
    <property type="protein sequence ID" value="G28275.11:cds"/>
    <property type="gene ID" value="G28275"/>
</dbReference>
<dbReference type="EnsemblMetazoa" id="G28275.4">
    <property type="protein sequence ID" value="G28275.4:cds"/>
    <property type="gene ID" value="G28275"/>
</dbReference>
<evidence type="ECO:0000313" key="11">
    <source>
        <dbReference type="Proteomes" id="UP000005408"/>
    </source>
</evidence>
<dbReference type="SUPFAM" id="SSF81321">
    <property type="entry name" value="Family A G protein-coupled receptor-like"/>
    <property type="match status" value="1"/>
</dbReference>
<dbReference type="EnsemblMetazoa" id="G28275.5">
    <property type="protein sequence ID" value="G28275.5:cds"/>
    <property type="gene ID" value="G28275"/>
</dbReference>
<dbReference type="EnsemblMetazoa" id="G28275.1">
    <property type="protein sequence ID" value="G28275.1:cds"/>
    <property type="gene ID" value="G28275"/>
</dbReference>